<proteinExistence type="predicted"/>
<evidence type="ECO:0000313" key="2">
    <source>
        <dbReference type="Proteomes" id="UP000283433"/>
    </source>
</evidence>
<dbReference type="AlphaFoldDB" id="A0A419S5W7"/>
<sequence>MIEDDTLNHIIHDFSTNADHETLIIPTEQRDNFWFWFQNKAEQYDLVYVDEKLVNEKFLAGRCYGNAQIVSVENDYEYAEGFAKATDRYILHGFNLRDISVVDVTAQNHVDSFEQYLGGLPECLCWC</sequence>
<name>A0A419S5W7_9SPHI</name>
<gene>
    <name evidence="1" type="ORF">BCY91_05085</name>
</gene>
<reference evidence="1 2" key="1">
    <citation type="submission" date="2016-07" db="EMBL/GenBank/DDBJ databases">
        <title>Genome of Pelobium manganitolerans.</title>
        <authorList>
            <person name="Wu S."/>
            <person name="Wang G."/>
        </authorList>
    </citation>
    <scope>NUCLEOTIDE SEQUENCE [LARGE SCALE GENOMIC DNA]</scope>
    <source>
        <strain evidence="1 2">YS-25</strain>
    </source>
</reference>
<dbReference type="OrthoDB" id="799501at2"/>
<protein>
    <submittedName>
        <fullName evidence="1">Uncharacterized protein</fullName>
    </submittedName>
</protein>
<dbReference type="EMBL" id="MBTA01000023">
    <property type="protein sequence ID" value="RKD16250.1"/>
    <property type="molecule type" value="Genomic_DNA"/>
</dbReference>
<dbReference type="RefSeq" id="WP_120181750.1">
    <property type="nucleotide sequence ID" value="NZ_MBTA01000023.1"/>
</dbReference>
<evidence type="ECO:0000313" key="1">
    <source>
        <dbReference type="EMBL" id="RKD16250.1"/>
    </source>
</evidence>
<accession>A0A419S5W7</accession>
<keyword evidence="2" id="KW-1185">Reference proteome</keyword>
<organism evidence="1 2">
    <name type="scientific">Pelobium manganitolerans</name>
    <dbReference type="NCBI Taxonomy" id="1842495"/>
    <lineage>
        <taxon>Bacteria</taxon>
        <taxon>Pseudomonadati</taxon>
        <taxon>Bacteroidota</taxon>
        <taxon>Sphingobacteriia</taxon>
        <taxon>Sphingobacteriales</taxon>
        <taxon>Sphingobacteriaceae</taxon>
        <taxon>Pelobium</taxon>
    </lineage>
</organism>
<comment type="caution">
    <text evidence="1">The sequence shown here is derived from an EMBL/GenBank/DDBJ whole genome shotgun (WGS) entry which is preliminary data.</text>
</comment>
<dbReference type="Proteomes" id="UP000283433">
    <property type="component" value="Unassembled WGS sequence"/>
</dbReference>